<reference evidence="2 3" key="1">
    <citation type="submission" date="2017-09" db="EMBL/GenBank/DDBJ databases">
        <title>WGS assembly of Aquilegia coerulea Goldsmith.</title>
        <authorList>
            <person name="Hodges S."/>
            <person name="Kramer E."/>
            <person name="Nordborg M."/>
            <person name="Tomkins J."/>
            <person name="Borevitz J."/>
            <person name="Derieg N."/>
            <person name="Yan J."/>
            <person name="Mihaltcheva S."/>
            <person name="Hayes R.D."/>
            <person name="Rokhsar D."/>
        </authorList>
    </citation>
    <scope>NUCLEOTIDE SEQUENCE [LARGE SCALE GENOMIC DNA]</scope>
    <source>
        <strain evidence="3">cv. Goldsmith</strain>
    </source>
</reference>
<keyword evidence="3" id="KW-1185">Reference proteome</keyword>
<proteinExistence type="predicted"/>
<dbReference type="Proteomes" id="UP000230069">
    <property type="component" value="Unassembled WGS sequence"/>
</dbReference>
<gene>
    <name evidence="2" type="ORF">AQUCO_00700431v1</name>
</gene>
<feature type="transmembrane region" description="Helical" evidence="1">
    <location>
        <begin position="32"/>
        <end position="53"/>
    </location>
</feature>
<evidence type="ECO:0000313" key="2">
    <source>
        <dbReference type="EMBL" id="PIA56074.1"/>
    </source>
</evidence>
<sequence length="67" mass="8157">MYMLCWMRCQTTHSRHIRTATHTSIGFFVSSIWTALWMSIVNIFENLLFFMLVRSFFHRIRQLRATI</sequence>
<keyword evidence="1" id="KW-0812">Transmembrane</keyword>
<accession>A0A2G5EJZ7</accession>
<dbReference type="InParanoid" id="A0A2G5EJZ7"/>
<organism evidence="2 3">
    <name type="scientific">Aquilegia coerulea</name>
    <name type="common">Rocky mountain columbine</name>
    <dbReference type="NCBI Taxonomy" id="218851"/>
    <lineage>
        <taxon>Eukaryota</taxon>
        <taxon>Viridiplantae</taxon>
        <taxon>Streptophyta</taxon>
        <taxon>Embryophyta</taxon>
        <taxon>Tracheophyta</taxon>
        <taxon>Spermatophyta</taxon>
        <taxon>Magnoliopsida</taxon>
        <taxon>Ranunculales</taxon>
        <taxon>Ranunculaceae</taxon>
        <taxon>Thalictroideae</taxon>
        <taxon>Aquilegia</taxon>
    </lineage>
</organism>
<dbReference type="EMBL" id="KZ305024">
    <property type="protein sequence ID" value="PIA56074.1"/>
    <property type="molecule type" value="Genomic_DNA"/>
</dbReference>
<name>A0A2G5EJZ7_AQUCA</name>
<evidence type="ECO:0000256" key="1">
    <source>
        <dbReference type="SAM" id="Phobius"/>
    </source>
</evidence>
<keyword evidence="1" id="KW-0472">Membrane</keyword>
<dbReference type="AlphaFoldDB" id="A0A2G5EJZ7"/>
<evidence type="ECO:0000313" key="3">
    <source>
        <dbReference type="Proteomes" id="UP000230069"/>
    </source>
</evidence>
<protein>
    <submittedName>
        <fullName evidence="2">Uncharacterized protein</fullName>
    </submittedName>
</protein>
<keyword evidence="1" id="KW-1133">Transmembrane helix</keyword>